<keyword evidence="9 16" id="KW-0249">Electron transport</keyword>
<comment type="subcellular location">
    <subcellularLocation>
        <location evidence="1">Mitochondrion inner membrane</location>
        <topology evidence="1">Multi-pass membrane protein</topology>
    </subcellularLocation>
</comment>
<evidence type="ECO:0000256" key="14">
    <source>
        <dbReference type="PIRSR" id="PIRSR038885-1"/>
    </source>
</evidence>
<evidence type="ECO:0000256" key="1">
    <source>
        <dbReference type="ARBA" id="ARBA00004448"/>
    </source>
</evidence>
<evidence type="ECO:0000256" key="15">
    <source>
        <dbReference type="PIRSR" id="PIRSR038885-2"/>
    </source>
</evidence>
<comment type="similarity">
    <text evidence="16">Belongs to the cytochrome b family.</text>
</comment>
<evidence type="ECO:0000256" key="3">
    <source>
        <dbReference type="ARBA" id="ARBA00022448"/>
    </source>
</evidence>
<sequence length="394" mass="46498">MRFLLNNSLLLFVYNTLLLYPVYLNISYWWNYGVLAGLCLVIQIVTGIFLAMYYVPFSDNAFYSVEHIMRDINWGWLLRYCHANGASFFFLVVYIHIFRNIYYQSYLKPRELLWLLGVIILLLMIITAFVGYVLPWGQMSFRAATVITSLFSAIPVIGNDILILLWGAYSVSYVMLNRFFSFHYLLPFIILLFVVLHVVVLHDRGSSNPVGLYLSKDKIPFSPYFIVKDFFGFYVFLIIFFIFVFFYPNYLGHPDNYILANPLVTPSHIVPEWYFLFFYAILRSIPNKLQGILVLAFALSVLAALPFIINFVLKCNMFRNLNKVFYWYFIVFSILLGWLGGTPIEFPFFQLSQFLTLFYFFYFLVFVNILVSLDTKFAFKKAWLQWFCLLIIIF</sequence>
<dbReference type="SUPFAM" id="SSF81648">
    <property type="entry name" value="a domain/subunit of cytochrome bc1 complex (Ubiquinol-cytochrome c reductase)"/>
    <property type="match status" value="1"/>
</dbReference>
<comment type="function">
    <text evidence="16">Component of the ubiquinol-cytochrome c reductase complex (complex III or cytochrome b-c1 complex) that is part of the mitochondrial respiratory chain. The b-c1 complex mediates electron transfer from ubiquinol to cytochrome c. Contributes to the generation of a proton gradient across the mitochondrial membrane that is then used for ATP synthesis.</text>
</comment>
<name>A0A0K1HP58_9EUKA</name>
<evidence type="ECO:0000256" key="4">
    <source>
        <dbReference type="ARBA" id="ARBA00022617"/>
    </source>
</evidence>
<proteinExistence type="inferred from homology"/>
<dbReference type="SUPFAM" id="SSF81342">
    <property type="entry name" value="Transmembrane di-heme cytochromes"/>
    <property type="match status" value="1"/>
</dbReference>
<feature type="binding site" description="axial binding residue" evidence="15">
    <location>
        <position position="82"/>
    </location>
    <ligand>
        <name>heme b</name>
        <dbReference type="ChEBI" id="CHEBI:60344"/>
        <label>b562</label>
    </ligand>
    <ligandPart>
        <name>Fe</name>
        <dbReference type="ChEBI" id="CHEBI:18248"/>
    </ligandPart>
</feature>
<evidence type="ECO:0000256" key="16">
    <source>
        <dbReference type="RuleBase" id="RU362117"/>
    </source>
</evidence>
<dbReference type="GO" id="GO:0008121">
    <property type="term" value="F:quinol-cytochrome-c reductase activity"/>
    <property type="evidence" value="ECO:0007669"/>
    <property type="project" value="InterPro"/>
</dbReference>
<evidence type="ECO:0000259" key="18">
    <source>
        <dbReference type="PROSITE" id="PS51003"/>
    </source>
</evidence>
<dbReference type="InterPro" id="IPR036150">
    <property type="entry name" value="Cyt_b/b6_C_sf"/>
</dbReference>
<dbReference type="InterPro" id="IPR048259">
    <property type="entry name" value="Cytochrome_b_N_euk/bac"/>
</dbReference>
<reference evidence="19" key="1">
    <citation type="journal article" date="2015" name="Genome Med.">
        <title>Clinical metagenomic identification of Balamuthia mandrillaris encephalitis and assembly of the draft genome: the continuing case for reference genome sequencing.</title>
        <authorList>
            <person name="Greninger A.L."/>
            <person name="Messacar K."/>
            <person name="Dunnebacke T."/>
            <person name="Naccache S.N."/>
            <person name="Federman S."/>
            <person name="Bouquet J."/>
            <person name="Mirsky D."/>
            <person name="Nomura Y."/>
            <person name="Yagi S."/>
            <person name="Glaser C."/>
            <person name="Vollmer M."/>
            <person name="Press C.A."/>
            <person name="Klenschmidt-DeMasters B.K."/>
            <person name="Dominguez S.R."/>
            <person name="Chiu C.Y."/>
        </authorList>
    </citation>
    <scope>NUCLEOTIDE SEQUENCE</scope>
    <source>
        <strain evidence="19">GAM-19</strain>
    </source>
</reference>
<dbReference type="InterPro" id="IPR005798">
    <property type="entry name" value="Cyt_b/b6_C"/>
</dbReference>
<accession>A0A0K1HP58</accession>
<evidence type="ECO:0000256" key="11">
    <source>
        <dbReference type="ARBA" id="ARBA00023004"/>
    </source>
</evidence>
<evidence type="ECO:0000256" key="12">
    <source>
        <dbReference type="ARBA" id="ARBA00023128"/>
    </source>
</evidence>
<evidence type="ECO:0000256" key="8">
    <source>
        <dbReference type="ARBA" id="ARBA00022792"/>
    </source>
</evidence>
<keyword evidence="13 16" id="KW-0472">Membrane</keyword>
<evidence type="ECO:0000256" key="2">
    <source>
        <dbReference type="ARBA" id="ARBA00013531"/>
    </source>
</evidence>
<dbReference type="PANTHER" id="PTHR19271">
    <property type="entry name" value="CYTOCHROME B"/>
    <property type="match status" value="1"/>
</dbReference>
<feature type="binding site" description="axial binding residue" evidence="15">
    <location>
        <position position="183"/>
    </location>
    <ligand>
        <name>heme b</name>
        <dbReference type="ChEBI" id="CHEBI:60344"/>
        <label>b562</label>
    </ligand>
    <ligandPart>
        <name>Fe</name>
        <dbReference type="ChEBI" id="CHEBI:18248"/>
    </ligandPart>
</feature>
<evidence type="ECO:0000256" key="5">
    <source>
        <dbReference type="ARBA" id="ARBA00022660"/>
    </source>
</evidence>
<keyword evidence="7 15" id="KW-0479">Metal-binding</keyword>
<dbReference type="GO" id="GO:0046872">
    <property type="term" value="F:metal ion binding"/>
    <property type="evidence" value="ECO:0007669"/>
    <property type="project" value="UniProtKB-UniRule"/>
</dbReference>
<feature type="transmembrane region" description="Helical" evidence="16">
    <location>
        <begin position="350"/>
        <end position="371"/>
    </location>
</feature>
<evidence type="ECO:0000256" key="9">
    <source>
        <dbReference type="ARBA" id="ARBA00022982"/>
    </source>
</evidence>
<feature type="transmembrane region" description="Helical" evidence="16">
    <location>
        <begin position="112"/>
        <end position="134"/>
    </location>
</feature>
<gene>
    <name evidence="19" type="primary">cob</name>
</gene>
<feature type="transmembrane region" description="Helical" evidence="16">
    <location>
        <begin position="181"/>
        <end position="201"/>
    </location>
</feature>
<dbReference type="Gene3D" id="1.20.810.10">
    <property type="entry name" value="Cytochrome Bc1 Complex, Chain C"/>
    <property type="match status" value="1"/>
</dbReference>
<evidence type="ECO:0000256" key="10">
    <source>
        <dbReference type="ARBA" id="ARBA00022989"/>
    </source>
</evidence>
<dbReference type="PROSITE" id="PS51002">
    <property type="entry name" value="CYTB_NTER"/>
    <property type="match status" value="1"/>
</dbReference>
<feature type="domain" description="Cytochrome b/b6 C-terminal region profile" evidence="18">
    <location>
        <begin position="211"/>
        <end position="381"/>
    </location>
</feature>
<keyword evidence="11 15" id="KW-0408">Iron</keyword>
<feature type="transmembrane region" description="Helical" evidence="16">
    <location>
        <begin position="76"/>
        <end position="97"/>
    </location>
</feature>
<dbReference type="Pfam" id="PF00033">
    <property type="entry name" value="Cytochrome_B"/>
    <property type="match status" value="1"/>
</dbReference>
<evidence type="ECO:0000313" key="19">
    <source>
        <dbReference type="EMBL" id="AKT93823.1"/>
    </source>
</evidence>
<feature type="transmembrane region" description="Helical" evidence="16">
    <location>
        <begin position="146"/>
        <end position="169"/>
    </location>
</feature>
<feature type="transmembrane region" description="Helical" evidence="16">
    <location>
        <begin position="325"/>
        <end position="344"/>
    </location>
</feature>
<dbReference type="InterPro" id="IPR027387">
    <property type="entry name" value="Cytb/b6-like_sf"/>
</dbReference>
<organism evidence="19">
    <name type="scientific">Balamuthia mandrillaris</name>
    <dbReference type="NCBI Taxonomy" id="66527"/>
    <lineage>
        <taxon>Eukaryota</taxon>
        <taxon>Amoebozoa</taxon>
        <taxon>Discosea</taxon>
        <taxon>Longamoebia</taxon>
        <taxon>Centramoebida</taxon>
        <taxon>Balamuthiidae</taxon>
        <taxon>Balamuthia</taxon>
    </lineage>
</organism>
<dbReference type="PANTHER" id="PTHR19271:SF16">
    <property type="entry name" value="CYTOCHROME B"/>
    <property type="match status" value="1"/>
</dbReference>
<dbReference type="Pfam" id="PF00032">
    <property type="entry name" value="Cytochrom_B_C"/>
    <property type="match status" value="1"/>
</dbReference>
<feature type="binding site" evidence="14">
    <location>
        <position position="202"/>
    </location>
    <ligand>
        <name>a ubiquinone</name>
        <dbReference type="ChEBI" id="CHEBI:16389"/>
    </ligand>
</feature>
<dbReference type="InterPro" id="IPR005797">
    <property type="entry name" value="Cyt_b/b6_N"/>
</dbReference>
<dbReference type="GO" id="GO:0006122">
    <property type="term" value="P:mitochondrial electron transport, ubiquinol to cytochrome c"/>
    <property type="evidence" value="ECO:0007669"/>
    <property type="project" value="TreeGrafter"/>
</dbReference>
<protein>
    <recommendedName>
        <fullName evidence="2 16">Cytochrome b</fullName>
    </recommendedName>
</protein>
<dbReference type="GO" id="GO:0005743">
    <property type="term" value="C:mitochondrial inner membrane"/>
    <property type="evidence" value="ECO:0007669"/>
    <property type="project" value="UniProtKB-SubCell"/>
</dbReference>
<dbReference type="InterPro" id="IPR048260">
    <property type="entry name" value="Cytochrome_b_C_euk/bac"/>
</dbReference>
<evidence type="ECO:0000256" key="7">
    <source>
        <dbReference type="ARBA" id="ARBA00022723"/>
    </source>
</evidence>
<feature type="domain" description="Cytochrome b/b6 N-terminal region profile" evidence="17">
    <location>
        <begin position="1"/>
        <end position="210"/>
    </location>
</feature>
<feature type="transmembrane region" description="Helical" evidence="16">
    <location>
        <begin position="292"/>
        <end position="313"/>
    </location>
</feature>
<dbReference type="CDD" id="cd00284">
    <property type="entry name" value="Cytochrome_b_N"/>
    <property type="match status" value="1"/>
</dbReference>
<dbReference type="InterPro" id="IPR016174">
    <property type="entry name" value="Di-haem_cyt_TM"/>
</dbReference>
<feature type="transmembrane region" description="Helical" evidence="16">
    <location>
        <begin position="7"/>
        <end position="26"/>
    </location>
</feature>
<feature type="transmembrane region" description="Helical" evidence="16">
    <location>
        <begin position="221"/>
        <end position="247"/>
    </location>
</feature>
<evidence type="ECO:0000256" key="13">
    <source>
        <dbReference type="ARBA" id="ARBA00023136"/>
    </source>
</evidence>
<keyword evidence="12 16" id="KW-0496">Mitochondrion</keyword>
<evidence type="ECO:0000259" key="17">
    <source>
        <dbReference type="PROSITE" id="PS51002"/>
    </source>
</evidence>
<dbReference type="EMBL" id="KT175739">
    <property type="protein sequence ID" value="AKT93823.1"/>
    <property type="molecule type" value="Genomic_DNA"/>
</dbReference>
<keyword evidence="6 16" id="KW-0812">Transmembrane</keyword>
<feature type="binding site" description="axial binding residue" evidence="15">
    <location>
        <position position="197"/>
    </location>
    <ligand>
        <name>heme b</name>
        <dbReference type="ChEBI" id="CHEBI:60344"/>
        <label>b566</label>
    </ligand>
    <ligandPart>
        <name>Fe</name>
        <dbReference type="ChEBI" id="CHEBI:18248"/>
    </ligandPart>
</feature>
<keyword evidence="10 16" id="KW-1133">Transmembrane helix</keyword>
<dbReference type="GO" id="GO:0045275">
    <property type="term" value="C:respiratory chain complex III"/>
    <property type="evidence" value="ECO:0007669"/>
    <property type="project" value="InterPro"/>
</dbReference>
<feature type="binding site" description="axial binding residue" evidence="15">
    <location>
        <position position="96"/>
    </location>
    <ligand>
        <name>heme b</name>
        <dbReference type="ChEBI" id="CHEBI:60344"/>
        <label>b566</label>
    </ligand>
    <ligandPart>
        <name>Fe</name>
        <dbReference type="ChEBI" id="CHEBI:18248"/>
    </ligandPart>
</feature>
<keyword evidence="8" id="KW-0999">Mitochondrion inner membrane</keyword>
<dbReference type="PIRSF" id="PIRSF038885">
    <property type="entry name" value="COB"/>
    <property type="match status" value="1"/>
</dbReference>
<keyword evidence="4 15" id="KW-0349">Heme</keyword>
<dbReference type="PROSITE" id="PS51003">
    <property type="entry name" value="CYTB_CTER"/>
    <property type="match status" value="1"/>
</dbReference>
<evidence type="ECO:0000256" key="6">
    <source>
        <dbReference type="ARBA" id="ARBA00022692"/>
    </source>
</evidence>
<comment type="cofactor">
    <cofactor evidence="16">
        <name>heme b</name>
        <dbReference type="ChEBI" id="CHEBI:60344"/>
    </cofactor>
    <text evidence="16">Binds 2 heme groups non-covalently.</text>
</comment>
<dbReference type="GO" id="GO:0016491">
    <property type="term" value="F:oxidoreductase activity"/>
    <property type="evidence" value="ECO:0007669"/>
    <property type="project" value="UniProtKB-UniRule"/>
</dbReference>
<dbReference type="InterPro" id="IPR030689">
    <property type="entry name" value="Cytochrome_b"/>
</dbReference>
<feature type="transmembrane region" description="Helical" evidence="16">
    <location>
        <begin position="32"/>
        <end position="55"/>
    </location>
</feature>
<dbReference type="AlphaFoldDB" id="A0A0K1HP58"/>
<geneLocation type="mitochondrion" evidence="19"/>
<keyword evidence="3 16" id="KW-0813">Transport</keyword>
<comment type="cofactor">
    <cofactor evidence="15">
        <name>heme</name>
        <dbReference type="ChEBI" id="CHEBI:30413"/>
    </cofactor>
    <text evidence="15">Binds 2 heme groups non-covalently.</text>
</comment>
<keyword evidence="5 16" id="KW-0679">Respiratory chain</keyword>
<dbReference type="CDD" id="cd00290">
    <property type="entry name" value="cytochrome_b_C"/>
    <property type="match status" value="1"/>
</dbReference>